<dbReference type="AlphaFoldDB" id="A0A1G7JEP5"/>
<dbReference type="SUPFAM" id="SSF51735">
    <property type="entry name" value="NAD(P)-binding Rossmann-fold domains"/>
    <property type="match status" value="1"/>
</dbReference>
<evidence type="ECO:0000313" key="2">
    <source>
        <dbReference type="EMBL" id="SDF23388.1"/>
    </source>
</evidence>
<proteinExistence type="predicted"/>
<dbReference type="InterPro" id="IPR036291">
    <property type="entry name" value="NAD(P)-bd_dom_sf"/>
</dbReference>
<gene>
    <name evidence="2" type="ORF">SAMN04488105_11520</name>
</gene>
<evidence type="ECO:0000256" key="1">
    <source>
        <dbReference type="SAM" id="MobiDB-lite"/>
    </source>
</evidence>
<dbReference type="STRING" id="282683.SAMN04488105_11520"/>
<name>A0A1G7JEP5_9RHOB</name>
<feature type="region of interest" description="Disordered" evidence="1">
    <location>
        <begin position="45"/>
        <end position="73"/>
    </location>
</feature>
<dbReference type="RefSeq" id="WP_089962637.1">
    <property type="nucleotide sequence ID" value="NZ_FNAV01000015.1"/>
</dbReference>
<dbReference type="Proteomes" id="UP000198994">
    <property type="component" value="Unassembled WGS sequence"/>
</dbReference>
<organism evidence="2 3">
    <name type="scientific">Salipiger thiooxidans</name>
    <dbReference type="NCBI Taxonomy" id="282683"/>
    <lineage>
        <taxon>Bacteria</taxon>
        <taxon>Pseudomonadati</taxon>
        <taxon>Pseudomonadota</taxon>
        <taxon>Alphaproteobacteria</taxon>
        <taxon>Rhodobacterales</taxon>
        <taxon>Roseobacteraceae</taxon>
        <taxon>Salipiger</taxon>
    </lineage>
</organism>
<evidence type="ECO:0000313" key="3">
    <source>
        <dbReference type="Proteomes" id="UP000198994"/>
    </source>
</evidence>
<reference evidence="3" key="1">
    <citation type="submission" date="2016-10" db="EMBL/GenBank/DDBJ databases">
        <authorList>
            <person name="Varghese N."/>
            <person name="Submissions S."/>
        </authorList>
    </citation>
    <scope>NUCLEOTIDE SEQUENCE [LARGE SCALE GENOMIC DNA]</scope>
    <source>
        <strain evidence="3">DSM 10146</strain>
    </source>
</reference>
<dbReference type="EMBL" id="FNAV01000015">
    <property type="protein sequence ID" value="SDF23388.1"/>
    <property type="molecule type" value="Genomic_DNA"/>
</dbReference>
<protein>
    <submittedName>
        <fullName evidence="2">Uncharacterized protein</fullName>
    </submittedName>
</protein>
<sequence length="165" mass="17078">MPDAINGPFIQAGASGQLGSRVIDELLARAAEPIAAITPHSGRACRAAGKGDRHRAGGFHDPATSGTAFDGHARRRRLAAARDPATGKRRAARGNAMSAATKVGVPHILYPSLTNPDENNPIGIAADHRGTMMSPEDTVPQIVELGRADGGDGIPSRIAEFSEAC</sequence>
<keyword evidence="3" id="KW-1185">Reference proteome</keyword>
<accession>A0A1G7JEP5</accession>
<dbReference type="Gene3D" id="3.40.50.720">
    <property type="entry name" value="NAD(P)-binding Rossmann-like Domain"/>
    <property type="match status" value="1"/>
</dbReference>
<dbReference type="OrthoDB" id="7771794at2"/>